<dbReference type="PANTHER" id="PTHR11070:SF23">
    <property type="entry name" value="RECBCD ENZYME SUBUNIT RECB"/>
    <property type="match status" value="1"/>
</dbReference>
<evidence type="ECO:0000256" key="4">
    <source>
        <dbReference type="ARBA" id="ARBA00022801"/>
    </source>
</evidence>
<evidence type="ECO:0000256" key="6">
    <source>
        <dbReference type="ARBA" id="ARBA00022839"/>
    </source>
</evidence>
<dbReference type="InterPro" id="IPR011335">
    <property type="entry name" value="Restrct_endonuc-II-like"/>
</dbReference>
<dbReference type="Gene3D" id="1.10.486.10">
    <property type="entry name" value="PCRA, domain 4"/>
    <property type="match status" value="1"/>
</dbReference>
<dbReference type="GO" id="GO:0009338">
    <property type="term" value="C:exodeoxyribonuclease V complex"/>
    <property type="evidence" value="ECO:0007669"/>
    <property type="project" value="TreeGrafter"/>
</dbReference>
<dbReference type="EMBL" id="AKWN02000115">
    <property type="protein sequence ID" value="EMP08581.1"/>
    <property type="molecule type" value="Genomic_DNA"/>
</dbReference>
<dbReference type="GO" id="GO:0005524">
    <property type="term" value="F:ATP binding"/>
    <property type="evidence" value="ECO:0007669"/>
    <property type="project" value="UniProtKB-KW"/>
</dbReference>
<evidence type="ECO:0000256" key="7">
    <source>
        <dbReference type="ARBA" id="ARBA00022840"/>
    </source>
</evidence>
<dbReference type="InterPro" id="IPR027417">
    <property type="entry name" value="P-loop_NTPase"/>
</dbReference>
<dbReference type="SUPFAM" id="SSF52540">
    <property type="entry name" value="P-loop containing nucleoside triphosphate hydrolases"/>
    <property type="match status" value="1"/>
</dbReference>
<keyword evidence="3" id="KW-0227">DNA damage</keyword>
<sequence length="486" mass="57666">MLGDLFQIHPAHLPYFDEHSIDSYEKSILDRWKTLSMDRKFSELFRSIEEDSRIFLTEDATDIDWERKRTNYRQIFRRLLQFQIANQADLEEVLEELKLLQKSFKNEEELPLFEKETEKDAVQILTLHASKGLEWPVVFLFNLSGDYIPEVYDYPFVDKDGKLSWKLSLWDNEEEKKISKEIYSNQSLNENKRLLYVGITRSKVRIYLPFYTPLNNWKTRDSAYYKILYPRLQSILENEIDTDLFHVVSWAPTPFDFTDPKRIDWNLDSEICFTPLLYEEPETSKTIRLNSYSSLRTSMNFSEEVSLSVLEEKTRIQSDDVENSETVIKDALPSSASIGSFLHSLLEELDFSIFKTTTSKELLKNEKIISRMDFHLDYFRILKREEGRFILEKETVQKRTVEILWNLLNANILDQKGASFRLVDLPKENRVSEMDFYLDLDTNPGNFLRGSIDLVFQMDDKFYLADYKSNLLEDYSTISLKEMWKI</sequence>
<dbReference type="GO" id="GO:0004527">
    <property type="term" value="F:exonuclease activity"/>
    <property type="evidence" value="ECO:0007669"/>
    <property type="project" value="UniProtKB-KW"/>
</dbReference>
<keyword evidence="2" id="KW-0547">Nucleotide-binding</keyword>
<evidence type="ECO:0000259" key="10">
    <source>
        <dbReference type="Pfam" id="PF13361"/>
    </source>
</evidence>
<dbReference type="Gene3D" id="3.40.50.300">
    <property type="entry name" value="P-loop containing nucleotide triphosphate hydrolases"/>
    <property type="match status" value="1"/>
</dbReference>
<proteinExistence type="predicted"/>
<name>M6ZR98_LEPIR</name>
<feature type="domain" description="UvrD-like helicase C-terminal" evidence="10">
    <location>
        <begin position="39"/>
        <end position="208"/>
    </location>
</feature>
<dbReference type="Pfam" id="PF13361">
    <property type="entry name" value="UvrD_C"/>
    <property type="match status" value="1"/>
</dbReference>
<dbReference type="InterPro" id="IPR011604">
    <property type="entry name" value="PDDEXK-like_dom_sf"/>
</dbReference>
<evidence type="ECO:0000256" key="2">
    <source>
        <dbReference type="ARBA" id="ARBA00022741"/>
    </source>
</evidence>
<comment type="caution">
    <text evidence="11">The sequence shown here is derived from an EMBL/GenBank/DDBJ whole genome shotgun (WGS) entry which is preliminary data.</text>
</comment>
<evidence type="ECO:0000256" key="5">
    <source>
        <dbReference type="ARBA" id="ARBA00022806"/>
    </source>
</evidence>
<dbReference type="Gene3D" id="3.90.320.10">
    <property type="match status" value="1"/>
</dbReference>
<dbReference type="GO" id="GO:0003677">
    <property type="term" value="F:DNA binding"/>
    <property type="evidence" value="ECO:0007669"/>
    <property type="project" value="UniProtKB-KW"/>
</dbReference>
<evidence type="ECO:0000313" key="12">
    <source>
        <dbReference type="Proteomes" id="UP000012117"/>
    </source>
</evidence>
<evidence type="ECO:0000256" key="8">
    <source>
        <dbReference type="ARBA" id="ARBA00023125"/>
    </source>
</evidence>
<evidence type="ECO:0000256" key="1">
    <source>
        <dbReference type="ARBA" id="ARBA00022722"/>
    </source>
</evidence>
<gene>
    <name evidence="11" type="ORF">LEP1GSC124_4965</name>
</gene>
<keyword evidence="6" id="KW-0269">Exonuclease</keyword>
<keyword evidence="8" id="KW-0238">DNA-binding</keyword>
<reference evidence="11 12" key="1">
    <citation type="submission" date="2013-01" db="EMBL/GenBank/DDBJ databases">
        <authorList>
            <person name="Harkins D.M."/>
            <person name="Durkin A.S."/>
            <person name="Brinkac L.M."/>
            <person name="Haft D.H."/>
            <person name="Selengut J.D."/>
            <person name="Sanka R."/>
            <person name="DePew J."/>
            <person name="Purushe J."/>
            <person name="Picardeau M."/>
            <person name="Werts C."/>
            <person name="Goarant C."/>
            <person name="Vinetz J.M."/>
            <person name="Sutton G.G."/>
            <person name="Nierman W.C."/>
            <person name="Fouts D.E."/>
        </authorList>
    </citation>
    <scope>NUCLEOTIDE SEQUENCE [LARGE SCALE GENOMIC DNA]</scope>
    <source>
        <strain evidence="11 12">200701872</strain>
    </source>
</reference>
<evidence type="ECO:0000256" key="9">
    <source>
        <dbReference type="ARBA" id="ARBA00023204"/>
    </source>
</evidence>
<evidence type="ECO:0000313" key="11">
    <source>
        <dbReference type="EMBL" id="EMP08581.1"/>
    </source>
</evidence>
<keyword evidence="4" id="KW-0378">Hydrolase</keyword>
<keyword evidence="5 11" id="KW-0347">Helicase</keyword>
<accession>M6ZR98</accession>
<evidence type="ECO:0000256" key="3">
    <source>
        <dbReference type="ARBA" id="ARBA00022763"/>
    </source>
</evidence>
<keyword evidence="7" id="KW-0067">ATP-binding</keyword>
<dbReference type="PANTHER" id="PTHR11070">
    <property type="entry name" value="UVRD / RECB / PCRA DNA HELICASE FAMILY MEMBER"/>
    <property type="match status" value="1"/>
</dbReference>
<keyword evidence="9" id="KW-0234">DNA repair</keyword>
<dbReference type="AlphaFoldDB" id="M6ZR98"/>
<dbReference type="GO" id="GO:0000725">
    <property type="term" value="P:recombinational repair"/>
    <property type="evidence" value="ECO:0007669"/>
    <property type="project" value="TreeGrafter"/>
</dbReference>
<dbReference type="GO" id="GO:0043138">
    <property type="term" value="F:3'-5' DNA helicase activity"/>
    <property type="evidence" value="ECO:0007669"/>
    <property type="project" value="TreeGrafter"/>
</dbReference>
<dbReference type="BioCyc" id="LINT1193029:G11R4-3875-MONOMER"/>
<dbReference type="SUPFAM" id="SSF52980">
    <property type="entry name" value="Restriction endonuclease-like"/>
    <property type="match status" value="1"/>
</dbReference>
<keyword evidence="1" id="KW-0540">Nuclease</keyword>
<dbReference type="InterPro" id="IPR000212">
    <property type="entry name" value="DNA_helicase_UvrD/REP"/>
</dbReference>
<dbReference type="GO" id="GO:0005829">
    <property type="term" value="C:cytosol"/>
    <property type="evidence" value="ECO:0007669"/>
    <property type="project" value="TreeGrafter"/>
</dbReference>
<protein>
    <submittedName>
        <fullName evidence="11">UvrD-like helicase</fullName>
    </submittedName>
</protein>
<dbReference type="InterPro" id="IPR014017">
    <property type="entry name" value="DNA_helicase_UvrD-like_C"/>
</dbReference>
<organism evidence="11 12">
    <name type="scientific">Leptospira interrogans serovar Pyrogenes str. 200701872</name>
    <dbReference type="NCBI Taxonomy" id="1193029"/>
    <lineage>
        <taxon>Bacteria</taxon>
        <taxon>Pseudomonadati</taxon>
        <taxon>Spirochaetota</taxon>
        <taxon>Spirochaetia</taxon>
        <taxon>Leptospirales</taxon>
        <taxon>Leptospiraceae</taxon>
        <taxon>Leptospira</taxon>
    </lineage>
</organism>
<dbReference type="Proteomes" id="UP000012117">
    <property type="component" value="Unassembled WGS sequence"/>
</dbReference>